<reference evidence="4" key="1">
    <citation type="submission" date="2016-03" db="EMBL/GenBank/DDBJ databases">
        <authorList>
            <person name="Devillers H."/>
        </authorList>
    </citation>
    <scope>NUCLEOTIDE SEQUENCE [LARGE SCALE GENOMIC DNA]</scope>
</reference>
<feature type="region of interest" description="Disordered" evidence="1">
    <location>
        <begin position="1"/>
        <end position="58"/>
    </location>
</feature>
<dbReference type="EMBL" id="LT598489">
    <property type="protein sequence ID" value="SCV99899.1"/>
    <property type="molecule type" value="Genomic_DNA"/>
</dbReference>
<accession>A0A1G4M827</accession>
<evidence type="ECO:0000313" key="4">
    <source>
        <dbReference type="Proteomes" id="UP000190831"/>
    </source>
</evidence>
<feature type="region of interest" description="Disordered" evidence="1">
    <location>
        <begin position="117"/>
        <end position="151"/>
    </location>
</feature>
<dbReference type="InterPro" id="IPR040746">
    <property type="entry name" value="THO1_MOS11_C"/>
</dbReference>
<dbReference type="OrthoDB" id="445357at2759"/>
<sequence length="151" mass="16438">MAANVDNESEQPEKTQLAPEEVAGDLANDADVEPAAPAAPAPEEAPAPAENPIEKRVEKTADECKAVALEHLRKKLHRAKKFAQDEAAIEALERQVARTEKFGLDRRSQLARELGLGLAADDKPRGTIAKRKRGSAGKRHGSARGRDRRQH</sequence>
<keyword evidence="4" id="KW-1185">Reference proteome</keyword>
<evidence type="ECO:0000313" key="3">
    <source>
        <dbReference type="EMBL" id="SCV99899.1"/>
    </source>
</evidence>
<dbReference type="AlphaFoldDB" id="A0A1G4M827"/>
<protein>
    <submittedName>
        <fullName evidence="3">LAFE_0B04984g1_1</fullName>
    </submittedName>
</protein>
<feature type="compositionally biased region" description="Basic residues" evidence="1">
    <location>
        <begin position="128"/>
        <end position="151"/>
    </location>
</feature>
<proteinExistence type="predicted"/>
<gene>
    <name evidence="3" type="ORF">LAFE_0B04984G</name>
</gene>
<dbReference type="Pfam" id="PF18592">
    <property type="entry name" value="Tho1_MOS11_C"/>
    <property type="match status" value="1"/>
</dbReference>
<dbReference type="STRING" id="4955.A0A1G4M827"/>
<organism evidence="3 4">
    <name type="scientific">Lachancea fermentati</name>
    <name type="common">Zygosaccharomyces fermentati</name>
    <dbReference type="NCBI Taxonomy" id="4955"/>
    <lineage>
        <taxon>Eukaryota</taxon>
        <taxon>Fungi</taxon>
        <taxon>Dikarya</taxon>
        <taxon>Ascomycota</taxon>
        <taxon>Saccharomycotina</taxon>
        <taxon>Saccharomycetes</taxon>
        <taxon>Saccharomycetales</taxon>
        <taxon>Saccharomycetaceae</taxon>
        <taxon>Lachancea</taxon>
    </lineage>
</organism>
<name>A0A1G4M827_LACFM</name>
<evidence type="ECO:0000259" key="2">
    <source>
        <dbReference type="Pfam" id="PF18592"/>
    </source>
</evidence>
<feature type="domain" description="THO1-MOS11 C-terminal" evidence="2">
    <location>
        <begin position="68"/>
        <end position="103"/>
    </location>
</feature>
<evidence type="ECO:0000256" key="1">
    <source>
        <dbReference type="SAM" id="MobiDB-lite"/>
    </source>
</evidence>
<dbReference type="Proteomes" id="UP000190831">
    <property type="component" value="Chromosome B"/>
</dbReference>